<keyword evidence="4" id="KW-1185">Reference proteome</keyword>
<accession>A0A4Q7M7C8</accession>
<dbReference type="AlphaFoldDB" id="A0A4Q7M7C8"/>
<reference evidence="3 4" key="1">
    <citation type="submission" date="2019-02" db="EMBL/GenBank/DDBJ databases">
        <title>Genomic Encyclopedia of Type Strains, Phase IV (KMG-IV): sequencing the most valuable type-strain genomes for metagenomic binning, comparative biology and taxonomic classification.</title>
        <authorList>
            <person name="Goeker M."/>
        </authorList>
    </citation>
    <scope>NUCLEOTIDE SEQUENCE [LARGE SCALE GENOMIC DNA]</scope>
    <source>
        <strain evidence="3 4">DSM 18116</strain>
    </source>
</reference>
<sequence>MKKFFVVVSLLGILSCSKSGDDADPGGNPNPNPDPGGGNNSELTITTITPNSAERVPVTINGTGFHTTANQNLVHISGLPATVTKATATSLEITLPDNLAAGDHDVMITTKGKQVTKVKGFHLIGWIVSNFVGSGASGNADGAGNVASFQQMVGLTTDAAGNFYLSDLNRIRKITPQGVVSTFAGSVSGHADGTGANARFSLPASIAIDNAGNLYVADRFNHMIRKITPAQEVTTIAGTGELGNVNGAGNIAKFSMPYGIAVNPAGTHLFVGDEGNDAIRKIDLATNIVTTVAGNGTSTRKDDVGILAGIPSPGNLAFDADGNLIITEKGAGMIRKMAPDGRVTTLGGFDPRQDVNIQPTHLSFDSEKNIYVVFSGGREIKKYTPAGASSFFAGAWMGPDLEDGAASVIQFKRPEGIVVKEDGQGNKTIYVVDQLRKKIKKITKQ</sequence>
<dbReference type="InterPro" id="IPR002909">
    <property type="entry name" value="IPT_dom"/>
</dbReference>
<dbReference type="EMBL" id="SGXA01000007">
    <property type="protein sequence ID" value="RZS63955.1"/>
    <property type="molecule type" value="Genomic_DNA"/>
</dbReference>
<dbReference type="InterPro" id="IPR014756">
    <property type="entry name" value="Ig_E-set"/>
</dbReference>
<dbReference type="Proteomes" id="UP000293874">
    <property type="component" value="Unassembled WGS sequence"/>
</dbReference>
<evidence type="ECO:0000313" key="4">
    <source>
        <dbReference type="Proteomes" id="UP000293874"/>
    </source>
</evidence>
<evidence type="ECO:0000256" key="1">
    <source>
        <dbReference type="SAM" id="MobiDB-lite"/>
    </source>
</evidence>
<dbReference type="Pfam" id="PF01833">
    <property type="entry name" value="TIG"/>
    <property type="match status" value="1"/>
</dbReference>
<organism evidence="3 4">
    <name type="scientific">Pseudobacter ginsenosidimutans</name>
    <dbReference type="NCBI Taxonomy" id="661488"/>
    <lineage>
        <taxon>Bacteria</taxon>
        <taxon>Pseudomonadati</taxon>
        <taxon>Bacteroidota</taxon>
        <taxon>Chitinophagia</taxon>
        <taxon>Chitinophagales</taxon>
        <taxon>Chitinophagaceae</taxon>
        <taxon>Pseudobacter</taxon>
    </lineage>
</organism>
<dbReference type="InterPro" id="IPR011042">
    <property type="entry name" value="6-blade_b-propeller_TolB-like"/>
</dbReference>
<gene>
    <name evidence="3" type="ORF">EV199_6055</name>
</gene>
<dbReference type="SUPFAM" id="SSF81296">
    <property type="entry name" value="E set domains"/>
    <property type="match status" value="1"/>
</dbReference>
<dbReference type="Gene3D" id="2.60.40.10">
    <property type="entry name" value="Immunoglobulins"/>
    <property type="match status" value="1"/>
</dbReference>
<dbReference type="RefSeq" id="WP_130544524.1">
    <property type="nucleotide sequence ID" value="NZ_CP042431.1"/>
</dbReference>
<feature type="region of interest" description="Disordered" evidence="1">
    <location>
        <begin position="19"/>
        <end position="52"/>
    </location>
</feature>
<evidence type="ECO:0000313" key="3">
    <source>
        <dbReference type="EMBL" id="RZS63955.1"/>
    </source>
</evidence>
<comment type="caution">
    <text evidence="3">The sequence shown here is derived from an EMBL/GenBank/DDBJ whole genome shotgun (WGS) entry which is preliminary data.</text>
</comment>
<proteinExistence type="predicted"/>
<name>A0A4Q7M7C8_9BACT</name>
<protein>
    <submittedName>
        <fullName evidence="3">SMP-30/gluconolaconase/LRE-like protein</fullName>
    </submittedName>
</protein>
<dbReference type="SUPFAM" id="SSF101898">
    <property type="entry name" value="NHL repeat"/>
    <property type="match status" value="1"/>
</dbReference>
<dbReference type="OrthoDB" id="791543at2"/>
<dbReference type="Gene3D" id="2.120.10.30">
    <property type="entry name" value="TolB, C-terminal domain"/>
    <property type="match status" value="3"/>
</dbReference>
<feature type="domain" description="IPT/TIG" evidence="2">
    <location>
        <begin position="44"/>
        <end position="114"/>
    </location>
</feature>
<dbReference type="PANTHER" id="PTHR13833">
    <property type="match status" value="1"/>
</dbReference>
<dbReference type="InterPro" id="IPR013783">
    <property type="entry name" value="Ig-like_fold"/>
</dbReference>
<dbReference type="PROSITE" id="PS51257">
    <property type="entry name" value="PROKAR_LIPOPROTEIN"/>
    <property type="match status" value="1"/>
</dbReference>
<evidence type="ECO:0000259" key="2">
    <source>
        <dbReference type="Pfam" id="PF01833"/>
    </source>
</evidence>
<dbReference type="PANTHER" id="PTHR13833:SF71">
    <property type="entry name" value="NHL DOMAIN-CONTAINING PROTEIN"/>
    <property type="match status" value="1"/>
</dbReference>
<feature type="compositionally biased region" description="Polar residues" evidence="1">
    <location>
        <begin position="41"/>
        <end position="52"/>
    </location>
</feature>